<sequence length="44" mass="5299">MEWQAIFVFNSNYSTPIKSRQLKNSFYFFHPLNLTPFSKINQTI</sequence>
<evidence type="ECO:0000313" key="1">
    <source>
        <dbReference type="EMBL" id="CAB5493886.1"/>
    </source>
</evidence>
<keyword evidence="2" id="KW-1185">Reference proteome</keyword>
<organism evidence="1 2">
    <name type="scientific">Bathymodiolus thermophilus thioautotrophic gill symbiont</name>
    <dbReference type="NCBI Taxonomy" id="2360"/>
    <lineage>
        <taxon>Bacteria</taxon>
        <taxon>Pseudomonadati</taxon>
        <taxon>Pseudomonadota</taxon>
        <taxon>Gammaproteobacteria</taxon>
        <taxon>sulfur-oxidizing symbionts</taxon>
    </lineage>
</organism>
<gene>
    <name evidence="1" type="ORF">THERMOS_11</name>
</gene>
<comment type="caution">
    <text evidence="1">The sequence shown here is derived from an EMBL/GenBank/DDBJ whole genome shotgun (WGS) entry which is preliminary data.</text>
</comment>
<dbReference type="Proteomes" id="UP000643672">
    <property type="component" value="Unassembled WGS sequence"/>
</dbReference>
<protein>
    <submittedName>
        <fullName evidence="1">Uncharacterized protein</fullName>
    </submittedName>
</protein>
<evidence type="ECO:0000313" key="2">
    <source>
        <dbReference type="Proteomes" id="UP000643672"/>
    </source>
</evidence>
<dbReference type="EMBL" id="CAESAQ020000001">
    <property type="protein sequence ID" value="CAB5493886.1"/>
    <property type="molecule type" value="Genomic_DNA"/>
</dbReference>
<dbReference type="AlphaFoldDB" id="A0A8H9CEK1"/>
<reference evidence="1 2" key="1">
    <citation type="submission" date="2020-05" db="EMBL/GenBank/DDBJ databases">
        <authorList>
            <person name="Petersen J."/>
            <person name="Sayavedra L."/>
        </authorList>
    </citation>
    <scope>NUCLEOTIDE SEQUENCE [LARGE SCALE GENOMIC DNA]</scope>
    <source>
        <strain evidence="1">B thermophilus SOXS</strain>
    </source>
</reference>
<name>A0A8H9CEK1_9GAMM</name>
<proteinExistence type="predicted"/>
<accession>A0A8H9CEK1</accession>